<feature type="compositionally biased region" description="Basic and acidic residues" evidence="1">
    <location>
        <begin position="232"/>
        <end position="241"/>
    </location>
</feature>
<gene>
    <name evidence="2" type="ORF">M438DRAFT_346346</name>
</gene>
<evidence type="ECO:0000313" key="2">
    <source>
        <dbReference type="EMBL" id="KEQ83394.1"/>
    </source>
</evidence>
<feature type="region of interest" description="Disordered" evidence="1">
    <location>
        <begin position="232"/>
        <end position="252"/>
    </location>
</feature>
<evidence type="ECO:0000313" key="3">
    <source>
        <dbReference type="Proteomes" id="UP000030706"/>
    </source>
</evidence>
<dbReference type="STRING" id="1043002.A0A074XI60"/>
<reference evidence="2 3" key="1">
    <citation type="journal article" date="2014" name="BMC Genomics">
        <title>Genome sequencing of four Aureobasidium pullulans varieties: biotechnological potential, stress tolerance, and description of new species.</title>
        <authorList>
            <person name="Gostin Ar C."/>
            <person name="Ohm R.A."/>
            <person name="Kogej T."/>
            <person name="Sonjak S."/>
            <person name="Turk M."/>
            <person name="Zajc J."/>
            <person name="Zalar P."/>
            <person name="Grube M."/>
            <person name="Sun H."/>
            <person name="Han J."/>
            <person name="Sharma A."/>
            <person name="Chiniquy J."/>
            <person name="Ngan C.Y."/>
            <person name="Lipzen A."/>
            <person name="Barry K."/>
            <person name="Grigoriev I.V."/>
            <person name="Gunde-Cimerman N."/>
        </authorList>
    </citation>
    <scope>NUCLEOTIDE SEQUENCE [LARGE SCALE GENOMIC DNA]</scope>
    <source>
        <strain evidence="2 3">EXF-150</strain>
    </source>
</reference>
<feature type="compositionally biased region" description="Low complexity" evidence="1">
    <location>
        <begin position="93"/>
        <end position="107"/>
    </location>
</feature>
<dbReference type="EMBL" id="KL584984">
    <property type="protein sequence ID" value="KEQ83394.1"/>
    <property type="molecule type" value="Genomic_DNA"/>
</dbReference>
<sequence>MSRRSHNRLDEPVMAHWDQYTPSRFEQRIIHPYAVSGGLRVDARQYDSSIPSSGALSVADTKASSSGLSSTAFENVPSLGRSFGTMSTRTSGSDGSIASSKANSSVSGYDIRRPPAGVLQCSFAFLGCREEFTDTESWMTHSTSHFRSHRPPTRSQCPFCSYRWTSDNAWNDRLEHVAAYHRNQRISAGYRADHDLFRHLLDRKVVSFGEYQELERAHWCDGVGGVYMETHSPRRERREGAPRGWTSYRVGG</sequence>
<protein>
    <recommendedName>
        <fullName evidence="4">C2H2-type domain-containing protein</fullName>
    </recommendedName>
</protein>
<dbReference type="RefSeq" id="XP_029759581.1">
    <property type="nucleotide sequence ID" value="XM_029905651.1"/>
</dbReference>
<accession>A0A074XI60</accession>
<dbReference type="GeneID" id="40747957"/>
<keyword evidence="3" id="KW-1185">Reference proteome</keyword>
<evidence type="ECO:0000256" key="1">
    <source>
        <dbReference type="SAM" id="MobiDB-lite"/>
    </source>
</evidence>
<proteinExistence type="predicted"/>
<name>A0A074XI60_AURPU</name>
<organism evidence="2 3">
    <name type="scientific">Aureobasidium pullulans EXF-150</name>
    <dbReference type="NCBI Taxonomy" id="1043002"/>
    <lineage>
        <taxon>Eukaryota</taxon>
        <taxon>Fungi</taxon>
        <taxon>Dikarya</taxon>
        <taxon>Ascomycota</taxon>
        <taxon>Pezizomycotina</taxon>
        <taxon>Dothideomycetes</taxon>
        <taxon>Dothideomycetidae</taxon>
        <taxon>Dothideales</taxon>
        <taxon>Saccotheciaceae</taxon>
        <taxon>Aureobasidium</taxon>
    </lineage>
</organism>
<dbReference type="Proteomes" id="UP000030706">
    <property type="component" value="Unassembled WGS sequence"/>
</dbReference>
<dbReference type="HOGENOM" id="CLU_1106928_0_0_1"/>
<feature type="region of interest" description="Disordered" evidence="1">
    <location>
        <begin position="84"/>
        <end position="107"/>
    </location>
</feature>
<dbReference type="AlphaFoldDB" id="A0A074XI60"/>
<evidence type="ECO:0008006" key="4">
    <source>
        <dbReference type="Google" id="ProtNLM"/>
    </source>
</evidence>